<dbReference type="InterPro" id="IPR001876">
    <property type="entry name" value="Znf_RanBP2"/>
</dbReference>
<evidence type="ECO:0000256" key="2">
    <source>
        <dbReference type="ARBA" id="ARBA00022723"/>
    </source>
</evidence>
<dbReference type="GO" id="GO:0005634">
    <property type="term" value="C:nucleus"/>
    <property type="evidence" value="ECO:0007669"/>
    <property type="project" value="UniProtKB-SubCell"/>
</dbReference>
<comment type="subcellular location">
    <subcellularLocation>
        <location evidence="1">Nucleus</location>
    </subcellularLocation>
</comment>
<dbReference type="EMBL" id="RWGY01000700">
    <property type="protein sequence ID" value="TVT99558.1"/>
    <property type="molecule type" value="Genomic_DNA"/>
</dbReference>
<feature type="compositionally biased region" description="Acidic residues" evidence="8">
    <location>
        <begin position="9"/>
        <end position="20"/>
    </location>
</feature>
<feature type="compositionally biased region" description="Basic and acidic residues" evidence="8">
    <location>
        <begin position="395"/>
        <end position="404"/>
    </location>
</feature>
<comment type="caution">
    <text evidence="10">The sequence shown here is derived from an EMBL/GenBank/DDBJ whole genome shotgun (WGS) entry which is preliminary data.</text>
</comment>
<keyword evidence="2" id="KW-0479">Metal-binding</keyword>
<keyword evidence="5" id="KW-0694">RNA-binding</keyword>
<organism evidence="10 11">
    <name type="scientific">Eragrostis curvula</name>
    <name type="common">weeping love grass</name>
    <dbReference type="NCBI Taxonomy" id="38414"/>
    <lineage>
        <taxon>Eukaryota</taxon>
        <taxon>Viridiplantae</taxon>
        <taxon>Streptophyta</taxon>
        <taxon>Embryophyta</taxon>
        <taxon>Tracheophyta</taxon>
        <taxon>Spermatophyta</taxon>
        <taxon>Magnoliopsida</taxon>
        <taxon>Liliopsida</taxon>
        <taxon>Poales</taxon>
        <taxon>Poaceae</taxon>
        <taxon>PACMAD clade</taxon>
        <taxon>Chloridoideae</taxon>
        <taxon>Eragrostideae</taxon>
        <taxon>Eragrostidinae</taxon>
        <taxon>Eragrostis</taxon>
    </lineage>
</organism>
<feature type="non-terminal residue" evidence="10">
    <location>
        <position position="1"/>
    </location>
</feature>
<feature type="compositionally biased region" description="Basic residues" evidence="8">
    <location>
        <begin position="134"/>
        <end position="150"/>
    </location>
</feature>
<dbReference type="PANTHER" id="PTHR23238">
    <property type="entry name" value="RNA BINDING PROTEIN"/>
    <property type="match status" value="1"/>
</dbReference>
<dbReference type="Gramene" id="TVT99558">
    <property type="protein sequence ID" value="TVT99558"/>
    <property type="gene ID" value="EJB05_55074"/>
</dbReference>
<feature type="domain" description="RanBP2-type" evidence="9">
    <location>
        <begin position="239"/>
        <end position="270"/>
    </location>
</feature>
<dbReference type="PROSITE" id="PS01358">
    <property type="entry name" value="ZF_RANBP2_1"/>
    <property type="match status" value="1"/>
</dbReference>
<name>A0A5J9SKN1_9POAL</name>
<keyword evidence="11" id="KW-1185">Reference proteome</keyword>
<dbReference type="GO" id="GO:0008270">
    <property type="term" value="F:zinc ion binding"/>
    <property type="evidence" value="ECO:0007669"/>
    <property type="project" value="UniProtKB-KW"/>
</dbReference>
<dbReference type="PROSITE" id="PS50199">
    <property type="entry name" value="ZF_RANBP2_2"/>
    <property type="match status" value="1"/>
</dbReference>
<keyword evidence="6" id="KW-0539">Nucleus</keyword>
<sequence length="587" mass="65216">MRPRGRGDDVEDDDDDEFEDVSPLRSTPEPEAEAEPEPEAADPEPSPAPPQPARPPLSSLVVRPPPQENGGSSPSPSAGRPARSPSPADNGGPRRGSPPPRRRREFSPPGPRGWDRRRSPPPPERRRPVSPPPPRRRYSPPRFQPPRHPRYHDELQGHGMHSGPSPPRPRRLEASTFDDAVGPRYPRGYPGGGRGGRFREASPPYGREGRSYGRGYPGKDFINIDGEYVHRNDPNLSPREGDWICQNPICGNLNFARRTHCNNCNKYRYAPEAYEPGRSPRRGYLSPPRGPARGFGPPVERAPPREMARYRSPPHDWGVGDPRGYASRSPPADRAGRFAEPSFKERMAFRGNREPRDRAKFDWSATDNYNQRERPHDGMYHDRSRRRSVSPRGHWGSDLRDRSRSPRNRPMKSSFPGREADPLVWRLAVAVAVAVVTDQEVGHTLARVEVTGVLPPVLGTMTATRSSWTAWSGLPCSSPSLAFRLSSFTRLFLAHRCYPMAATASVTATAPSPPTLLKTSPSTVLSLRPVSRRCKLVSVKTKATENDQSAKKPQKVTSILCKDCEGNEESAKSYVGAAMALASWVDF</sequence>
<keyword evidence="3 7" id="KW-0863">Zinc-finger</keyword>
<evidence type="ECO:0000256" key="7">
    <source>
        <dbReference type="PROSITE-ProRule" id="PRU00322"/>
    </source>
</evidence>
<evidence type="ECO:0000256" key="5">
    <source>
        <dbReference type="ARBA" id="ARBA00022884"/>
    </source>
</evidence>
<evidence type="ECO:0000313" key="10">
    <source>
        <dbReference type="EMBL" id="TVT99558.1"/>
    </source>
</evidence>
<feature type="region of interest" description="Disordered" evidence="8">
    <location>
        <begin position="278"/>
        <end position="416"/>
    </location>
</feature>
<evidence type="ECO:0000313" key="11">
    <source>
        <dbReference type="Proteomes" id="UP000324897"/>
    </source>
</evidence>
<proteinExistence type="predicted"/>
<evidence type="ECO:0000256" key="3">
    <source>
        <dbReference type="ARBA" id="ARBA00022771"/>
    </source>
</evidence>
<evidence type="ECO:0000256" key="1">
    <source>
        <dbReference type="ARBA" id="ARBA00004123"/>
    </source>
</evidence>
<dbReference type="OrthoDB" id="1878647at2759"/>
<accession>A0A5J9SKN1</accession>
<feature type="compositionally biased region" description="Pro residues" evidence="8">
    <location>
        <begin position="44"/>
        <end position="55"/>
    </location>
</feature>
<dbReference type="SUPFAM" id="SSF90209">
    <property type="entry name" value="Ran binding protein zinc finger-like"/>
    <property type="match status" value="1"/>
</dbReference>
<feature type="compositionally biased region" description="Basic and acidic residues" evidence="8">
    <location>
        <begin position="334"/>
        <end position="361"/>
    </location>
</feature>
<feature type="region of interest" description="Disordered" evidence="8">
    <location>
        <begin position="1"/>
        <end position="216"/>
    </location>
</feature>
<evidence type="ECO:0000259" key="9">
    <source>
        <dbReference type="PROSITE" id="PS50199"/>
    </source>
</evidence>
<evidence type="ECO:0000256" key="4">
    <source>
        <dbReference type="ARBA" id="ARBA00022833"/>
    </source>
</evidence>
<dbReference type="InterPro" id="IPR036443">
    <property type="entry name" value="Znf_RanBP2_sf"/>
</dbReference>
<evidence type="ECO:0000256" key="6">
    <source>
        <dbReference type="ARBA" id="ARBA00023242"/>
    </source>
</evidence>
<dbReference type="AlphaFoldDB" id="A0A5J9SKN1"/>
<dbReference type="FunFam" id="4.10.1060.10:FF:000017">
    <property type="entry name" value="FUS RNA-binding protein"/>
    <property type="match status" value="1"/>
</dbReference>
<dbReference type="GO" id="GO:0003723">
    <property type="term" value="F:RNA binding"/>
    <property type="evidence" value="ECO:0007669"/>
    <property type="project" value="UniProtKB-KW"/>
</dbReference>
<gene>
    <name evidence="10" type="ORF">EJB05_55074</name>
</gene>
<evidence type="ECO:0000256" key="8">
    <source>
        <dbReference type="SAM" id="MobiDB-lite"/>
    </source>
</evidence>
<dbReference type="Gene3D" id="4.10.1060.10">
    <property type="entry name" value="Zinc finger, RanBP2-type"/>
    <property type="match status" value="1"/>
</dbReference>
<dbReference type="InterPro" id="IPR034870">
    <property type="entry name" value="TET_fam"/>
</dbReference>
<dbReference type="SMART" id="SM00547">
    <property type="entry name" value="ZnF_RBZ"/>
    <property type="match status" value="1"/>
</dbReference>
<feature type="compositionally biased region" description="Basic and acidic residues" evidence="8">
    <location>
        <begin position="113"/>
        <end position="127"/>
    </location>
</feature>
<feature type="compositionally biased region" description="Low complexity" evidence="8">
    <location>
        <begin position="70"/>
        <end position="88"/>
    </location>
</feature>
<feature type="compositionally biased region" description="Basic and acidic residues" evidence="8">
    <location>
        <begin position="370"/>
        <end position="382"/>
    </location>
</feature>
<keyword evidence="4" id="KW-0862">Zinc</keyword>
<feature type="compositionally biased region" description="Acidic residues" evidence="8">
    <location>
        <begin position="30"/>
        <end position="42"/>
    </location>
</feature>
<protein>
    <recommendedName>
        <fullName evidence="9">RanBP2-type domain-containing protein</fullName>
    </recommendedName>
</protein>
<dbReference type="GO" id="GO:0006355">
    <property type="term" value="P:regulation of DNA-templated transcription"/>
    <property type="evidence" value="ECO:0007669"/>
    <property type="project" value="InterPro"/>
</dbReference>
<reference evidence="10 11" key="1">
    <citation type="journal article" date="2019" name="Sci. Rep.">
        <title>A high-quality genome of Eragrostis curvula grass provides insights into Poaceae evolution and supports new strategies to enhance forage quality.</title>
        <authorList>
            <person name="Carballo J."/>
            <person name="Santos B.A.C.M."/>
            <person name="Zappacosta D."/>
            <person name="Garbus I."/>
            <person name="Selva J.P."/>
            <person name="Gallo C.A."/>
            <person name="Diaz A."/>
            <person name="Albertini E."/>
            <person name="Caccamo M."/>
            <person name="Echenique V."/>
        </authorList>
    </citation>
    <scope>NUCLEOTIDE SEQUENCE [LARGE SCALE GENOMIC DNA]</scope>
    <source>
        <strain evidence="11">cv. Victoria</strain>
        <tissue evidence="10">Leaf</tissue>
    </source>
</reference>
<dbReference type="Proteomes" id="UP000324897">
    <property type="component" value="Unassembled WGS sequence"/>
</dbReference>